<sequence length="98" mass="11449">MNKAVRLPTELEKEEAKKWVEKHSCRACYFDRKCRYSLNIQIINLPNLQIIDFSYGHTGSTHDSSAWGGTKIATEHDQILVNGEWVWADSAYPHRRRM</sequence>
<dbReference type="OrthoDB" id="2641813at2759"/>
<dbReference type="EMBL" id="ML769972">
    <property type="protein sequence ID" value="KAE9385542.1"/>
    <property type="molecule type" value="Genomic_DNA"/>
</dbReference>
<keyword evidence="2" id="KW-0479">Metal-binding</keyword>
<name>A0A6A4GIP0_9AGAR</name>
<evidence type="ECO:0000256" key="1">
    <source>
        <dbReference type="ARBA" id="ARBA00001968"/>
    </source>
</evidence>
<organism evidence="4 5">
    <name type="scientific">Gymnopus androsaceus JB14</name>
    <dbReference type="NCBI Taxonomy" id="1447944"/>
    <lineage>
        <taxon>Eukaryota</taxon>
        <taxon>Fungi</taxon>
        <taxon>Dikarya</taxon>
        <taxon>Basidiomycota</taxon>
        <taxon>Agaricomycotina</taxon>
        <taxon>Agaricomycetes</taxon>
        <taxon>Agaricomycetidae</taxon>
        <taxon>Agaricales</taxon>
        <taxon>Marasmiineae</taxon>
        <taxon>Omphalotaceae</taxon>
        <taxon>Gymnopus</taxon>
    </lineage>
</organism>
<dbReference type="GO" id="GO:0046872">
    <property type="term" value="F:metal ion binding"/>
    <property type="evidence" value="ECO:0007669"/>
    <property type="project" value="UniProtKB-KW"/>
</dbReference>
<accession>A0A6A4GIP0</accession>
<proteinExistence type="predicted"/>
<dbReference type="Proteomes" id="UP000799118">
    <property type="component" value="Unassembled WGS sequence"/>
</dbReference>
<dbReference type="InterPro" id="IPR027806">
    <property type="entry name" value="HARBI1_dom"/>
</dbReference>
<keyword evidence="5" id="KW-1185">Reference proteome</keyword>
<reference evidence="4" key="1">
    <citation type="journal article" date="2019" name="Environ. Microbiol.">
        <title>Fungal ecological strategies reflected in gene transcription - a case study of two litter decomposers.</title>
        <authorList>
            <person name="Barbi F."/>
            <person name="Kohler A."/>
            <person name="Barry K."/>
            <person name="Baskaran P."/>
            <person name="Daum C."/>
            <person name="Fauchery L."/>
            <person name="Ihrmark K."/>
            <person name="Kuo A."/>
            <person name="LaButti K."/>
            <person name="Lipzen A."/>
            <person name="Morin E."/>
            <person name="Grigoriev I.V."/>
            <person name="Henrissat B."/>
            <person name="Lindahl B."/>
            <person name="Martin F."/>
        </authorList>
    </citation>
    <scope>NUCLEOTIDE SEQUENCE</scope>
    <source>
        <strain evidence="4">JB14</strain>
    </source>
</reference>
<feature type="domain" description="DDE Tnp4" evidence="3">
    <location>
        <begin position="26"/>
        <end position="96"/>
    </location>
</feature>
<evidence type="ECO:0000313" key="5">
    <source>
        <dbReference type="Proteomes" id="UP000799118"/>
    </source>
</evidence>
<evidence type="ECO:0000256" key="2">
    <source>
        <dbReference type="ARBA" id="ARBA00022723"/>
    </source>
</evidence>
<dbReference type="Pfam" id="PF13359">
    <property type="entry name" value="DDE_Tnp_4"/>
    <property type="match status" value="1"/>
</dbReference>
<protein>
    <recommendedName>
        <fullName evidence="3">DDE Tnp4 domain-containing protein</fullName>
    </recommendedName>
</protein>
<comment type="cofactor">
    <cofactor evidence="1">
        <name>a divalent metal cation</name>
        <dbReference type="ChEBI" id="CHEBI:60240"/>
    </cofactor>
</comment>
<evidence type="ECO:0000259" key="3">
    <source>
        <dbReference type="Pfam" id="PF13359"/>
    </source>
</evidence>
<dbReference type="AlphaFoldDB" id="A0A6A4GIP0"/>
<gene>
    <name evidence="4" type="ORF">BT96DRAFT_960728</name>
</gene>
<evidence type="ECO:0000313" key="4">
    <source>
        <dbReference type="EMBL" id="KAE9385542.1"/>
    </source>
</evidence>